<accession>A0A067A2G0</accession>
<reference evidence="3 4" key="1">
    <citation type="submission" date="2014-04" db="EMBL/GenBank/DDBJ databases">
        <title>Draft genome sequence of Hydrogenovibrio marinus MH-110, a model organism for aerobic H2 metabolism.</title>
        <authorList>
            <person name="Cha H.J."/>
            <person name="Jo B.H."/>
            <person name="Hwang B.H."/>
        </authorList>
    </citation>
    <scope>NUCLEOTIDE SEQUENCE [LARGE SCALE GENOMIC DNA]</scope>
    <source>
        <strain evidence="3 4">MH-110</strain>
    </source>
</reference>
<dbReference type="InterPro" id="IPR036412">
    <property type="entry name" value="HAD-like_sf"/>
</dbReference>
<dbReference type="SFLD" id="SFLDG01140">
    <property type="entry name" value="C2.B:_Phosphomannomutase_and_P"/>
    <property type="match status" value="1"/>
</dbReference>
<gene>
    <name evidence="3" type="ORF">EI16_11250</name>
</gene>
<dbReference type="Pfam" id="PF05116">
    <property type="entry name" value="S6PP"/>
    <property type="match status" value="1"/>
</dbReference>
<keyword evidence="4" id="KW-1185">Reference proteome</keyword>
<sequence length="286" mass="32189">MHHSLLLCTDLDRTMIPNGIEPDVPESRQYFSQWCRSEGVCLVYVTGRHKALVEEAIESYHLPMPDYAITDVGTKIYKITNGNWQNWSDWEEEISGDWNGWDNAGIRRLLEPFSLLKAQEEAKQNTYKVSYYVSPNEDVDELLKQLGANLAENGIKASLVWSVDETQDIGLLDILPSEATKLHGIRFLRDRLGFPKRDVFFAGDSGNDLPVLASDILSVLVANATEEVKQQALNLAEQNGHATTLYLAKKQGRRNGNYVDGILQGLEYFEFCNGLDDVKSDSKDGD</sequence>
<dbReference type="GO" id="GO:0000287">
    <property type="term" value="F:magnesium ion binding"/>
    <property type="evidence" value="ECO:0007669"/>
    <property type="project" value="UniProtKB-ARBA"/>
</dbReference>
<dbReference type="Gene3D" id="3.90.1070.10">
    <property type="match status" value="1"/>
</dbReference>
<evidence type="ECO:0000313" key="3">
    <source>
        <dbReference type="EMBL" id="KDN96806.1"/>
    </source>
</evidence>
<dbReference type="AlphaFoldDB" id="A0A067A2G0"/>
<dbReference type="SFLD" id="SFLDG01141">
    <property type="entry name" value="C2.B.1:_Sucrose_Phosphatase_Li"/>
    <property type="match status" value="1"/>
</dbReference>
<dbReference type="SFLD" id="SFLDS00003">
    <property type="entry name" value="Haloacid_Dehalogenase"/>
    <property type="match status" value="1"/>
</dbReference>
<organism evidence="3 4">
    <name type="scientific">Hydrogenovibrio marinus</name>
    <dbReference type="NCBI Taxonomy" id="28885"/>
    <lineage>
        <taxon>Bacteria</taxon>
        <taxon>Pseudomonadati</taxon>
        <taxon>Pseudomonadota</taxon>
        <taxon>Gammaproteobacteria</taxon>
        <taxon>Thiotrichales</taxon>
        <taxon>Piscirickettsiaceae</taxon>
        <taxon>Hydrogenovibrio</taxon>
    </lineage>
</organism>
<proteinExistence type="predicted"/>
<dbReference type="PANTHER" id="PTHR46521">
    <property type="entry name" value="SUCROSE-PHOSPHATASE 2-RELATED"/>
    <property type="match status" value="1"/>
</dbReference>
<keyword evidence="1" id="KW-0378">Hydrolase</keyword>
<evidence type="ECO:0000259" key="2">
    <source>
        <dbReference type="Pfam" id="PF05116"/>
    </source>
</evidence>
<name>A0A067A2G0_HYDMR</name>
<dbReference type="GO" id="GO:0016791">
    <property type="term" value="F:phosphatase activity"/>
    <property type="evidence" value="ECO:0007669"/>
    <property type="project" value="UniProtKB-ARBA"/>
</dbReference>
<dbReference type="SUPFAM" id="SSF56784">
    <property type="entry name" value="HAD-like"/>
    <property type="match status" value="1"/>
</dbReference>
<dbReference type="InterPro" id="IPR006380">
    <property type="entry name" value="SPP-like_dom"/>
</dbReference>
<protein>
    <submittedName>
        <fullName evidence="3">Haloacid dehalogenase</fullName>
    </submittedName>
</protein>
<dbReference type="NCBIfam" id="TIGR01484">
    <property type="entry name" value="HAD-SF-IIB"/>
    <property type="match status" value="1"/>
</dbReference>
<evidence type="ECO:0000256" key="1">
    <source>
        <dbReference type="ARBA" id="ARBA00022801"/>
    </source>
</evidence>
<dbReference type="Gene3D" id="3.40.50.1000">
    <property type="entry name" value="HAD superfamily/HAD-like"/>
    <property type="match status" value="1"/>
</dbReference>
<dbReference type="InterPro" id="IPR051518">
    <property type="entry name" value="Sucrose_Phosphatase"/>
</dbReference>
<dbReference type="InterPro" id="IPR023214">
    <property type="entry name" value="HAD_sf"/>
</dbReference>
<comment type="caution">
    <text evidence="3">The sequence shown here is derived from an EMBL/GenBank/DDBJ whole genome shotgun (WGS) entry which is preliminary data.</text>
</comment>
<dbReference type="EMBL" id="JMIU01000001">
    <property type="protein sequence ID" value="KDN96806.1"/>
    <property type="molecule type" value="Genomic_DNA"/>
</dbReference>
<evidence type="ECO:0000313" key="4">
    <source>
        <dbReference type="Proteomes" id="UP000027341"/>
    </source>
</evidence>
<dbReference type="InterPro" id="IPR006379">
    <property type="entry name" value="HAD-SF_hydro_IIB"/>
</dbReference>
<dbReference type="Proteomes" id="UP000027341">
    <property type="component" value="Unassembled WGS sequence"/>
</dbReference>
<feature type="domain" description="Sucrose phosphatase-like" evidence="2">
    <location>
        <begin position="5"/>
        <end position="270"/>
    </location>
</feature>
<dbReference type="PANTHER" id="PTHR46521:SF4">
    <property type="entry name" value="SUCROSE-PHOSPHATASE 2-RELATED"/>
    <property type="match status" value="1"/>
</dbReference>
<dbReference type="STRING" id="28885.EI16_11250"/>